<dbReference type="GO" id="GO:0006598">
    <property type="term" value="P:polyamine catabolic process"/>
    <property type="evidence" value="ECO:0007669"/>
    <property type="project" value="TreeGrafter"/>
</dbReference>
<keyword evidence="1" id="KW-0378">Hydrolase</keyword>
<dbReference type="FunFam" id="3.40.50.880:FF:000030">
    <property type="entry name" value="Gamma-glutamyl-gamma-aminobutyrate hydrolase PuuD"/>
    <property type="match status" value="1"/>
</dbReference>
<name>A0AAW9JNQ5_CARML</name>
<dbReference type="GO" id="GO:0005829">
    <property type="term" value="C:cytosol"/>
    <property type="evidence" value="ECO:0007669"/>
    <property type="project" value="TreeGrafter"/>
</dbReference>
<dbReference type="PANTHER" id="PTHR43235:SF1">
    <property type="entry name" value="GLUTAMINE AMIDOTRANSFERASE PB2B2.05-RELATED"/>
    <property type="match status" value="1"/>
</dbReference>
<sequence>MKPMIGIAGNSLTKHASVFHDNFVTYTPQGFVDGVKKAEGIPIIFPVGDPAEAKEYMAKVDGLLLAGGQDISPHLYGEEPSIKLEETAPKRDVFELALIKEAFKQKKPILAVCRGMQLLNVAQGGNLYQDLSAYPEWTVQHLQASHPEIGIHTVTINEQSHLGQLMGSNYSVNSYHHQAVKTLASDFVATAWSPDGLVEAFEAKDQDQSVVAVQWHPELMQETDPVMQQLFTDLIQRSTTK</sequence>
<dbReference type="InterPro" id="IPR011697">
    <property type="entry name" value="Peptidase_C26"/>
</dbReference>
<comment type="caution">
    <text evidence="1">The sequence shown here is derived from an EMBL/GenBank/DDBJ whole genome shotgun (WGS) entry which is preliminary data.</text>
</comment>
<dbReference type="SUPFAM" id="SSF52317">
    <property type="entry name" value="Class I glutamine amidotransferase-like"/>
    <property type="match status" value="1"/>
</dbReference>
<dbReference type="EMBL" id="JAVBVO010000001">
    <property type="protein sequence ID" value="MDZ5757113.1"/>
    <property type="molecule type" value="Genomic_DNA"/>
</dbReference>
<reference evidence="1" key="1">
    <citation type="submission" date="2023-08" db="EMBL/GenBank/DDBJ databases">
        <title>Genomic characterization of piscicolin 126 produced by Carnobacterium maltaromaticum CM22 strain isolated from salmon (Salmo salar).</title>
        <authorList>
            <person name="Gonzalez-Gragera E."/>
            <person name="Garcia-Lopez J.D."/>
            <person name="Teso-Perez C."/>
            <person name="Gimenez-Hernandez I."/>
            <person name="Peralta-Sanchez J.M."/>
            <person name="Valdivia E."/>
            <person name="Montalban-Lopez M."/>
            <person name="Martin-Platero A.M."/>
            <person name="Banos A."/>
            <person name="Martinez-Bueno M."/>
        </authorList>
    </citation>
    <scope>NUCLEOTIDE SEQUENCE</scope>
    <source>
        <strain evidence="1">CM22</strain>
    </source>
</reference>
<dbReference type="Gene3D" id="3.40.50.880">
    <property type="match status" value="1"/>
</dbReference>
<evidence type="ECO:0000313" key="1">
    <source>
        <dbReference type="EMBL" id="MDZ5757113.1"/>
    </source>
</evidence>
<proteinExistence type="predicted"/>
<dbReference type="PROSITE" id="PS51273">
    <property type="entry name" value="GATASE_TYPE_1"/>
    <property type="match status" value="1"/>
</dbReference>
<dbReference type="RefSeq" id="WP_317912434.1">
    <property type="nucleotide sequence ID" value="NZ_JAVBVO010000001.1"/>
</dbReference>
<accession>A0AAW9JNQ5</accession>
<evidence type="ECO:0000313" key="2">
    <source>
        <dbReference type="Proteomes" id="UP001290462"/>
    </source>
</evidence>
<dbReference type="Pfam" id="PF07722">
    <property type="entry name" value="Peptidase_C26"/>
    <property type="match status" value="1"/>
</dbReference>
<protein>
    <submittedName>
        <fullName evidence="1">Gamma-glutamyl-gamma-aminobutyrate hydrolase family protein</fullName>
    </submittedName>
</protein>
<dbReference type="CDD" id="cd01745">
    <property type="entry name" value="GATase1_2"/>
    <property type="match status" value="1"/>
</dbReference>
<dbReference type="InterPro" id="IPR044668">
    <property type="entry name" value="PuuD-like"/>
</dbReference>
<organism evidence="1 2">
    <name type="scientific">Carnobacterium maltaromaticum</name>
    <name type="common">Carnobacterium piscicola</name>
    <dbReference type="NCBI Taxonomy" id="2751"/>
    <lineage>
        <taxon>Bacteria</taxon>
        <taxon>Bacillati</taxon>
        <taxon>Bacillota</taxon>
        <taxon>Bacilli</taxon>
        <taxon>Lactobacillales</taxon>
        <taxon>Carnobacteriaceae</taxon>
        <taxon>Carnobacterium</taxon>
    </lineage>
</organism>
<dbReference type="Proteomes" id="UP001290462">
    <property type="component" value="Unassembled WGS sequence"/>
</dbReference>
<dbReference type="InterPro" id="IPR029062">
    <property type="entry name" value="Class_I_gatase-like"/>
</dbReference>
<gene>
    <name evidence="1" type="ORF">RAK27_00410</name>
</gene>
<dbReference type="PANTHER" id="PTHR43235">
    <property type="entry name" value="GLUTAMINE AMIDOTRANSFERASE PB2B2.05-RELATED"/>
    <property type="match status" value="1"/>
</dbReference>
<dbReference type="GO" id="GO:0033969">
    <property type="term" value="F:gamma-glutamyl-gamma-aminobutyrate hydrolase activity"/>
    <property type="evidence" value="ECO:0007669"/>
    <property type="project" value="TreeGrafter"/>
</dbReference>
<dbReference type="AlphaFoldDB" id="A0AAW9JNQ5"/>